<dbReference type="HOGENOM" id="CLU_061504_0_0_6"/>
<dbReference type="PATRIC" id="fig|1341683.3.peg.356"/>
<evidence type="ECO:0000313" key="2">
    <source>
        <dbReference type="Proteomes" id="UP000018418"/>
    </source>
</evidence>
<dbReference type="AlphaFoldDB" id="V2UCP5"/>
<dbReference type="Pfam" id="PF20375">
    <property type="entry name" value="DUF6670"/>
    <property type="match status" value="1"/>
</dbReference>
<dbReference type="InterPro" id="IPR046611">
    <property type="entry name" value="DUF6670"/>
</dbReference>
<name>V2UCP5_9GAMM</name>
<sequence>MKWNSFSKSAKQPPSLAKLQWLPNVQYKTLHYGLVFLNLPPPLYYLNFLTLLGVPNIPVLYNPSEITTTELDTALVFNSCSLNHLSCLHSYSIQDECGQTPEFLDFAQNIKIIKNLNSLKLIQQHSELQFELNIQLHAPKYKNHLFNLGIAEQWLCPIEMQGILSDKHQHYQIQTTGLWSYARTVQLPFWNWHFYTRQIIQVEQWQFIFYQVRNRFNQIIHSKLIVFDLQQQKTQVYNRDVEFEIARVYPKVITPNGLSMYLPREFSWHLQHSQIQLQLFATARGDYKFGFGAGYVGSFSYNLKFNQKNYQSDAGYCEYVDCRALKWQEIDRSEKEFLFHLAQNLAFQPLKTPK</sequence>
<evidence type="ECO:0000313" key="1">
    <source>
        <dbReference type="EMBL" id="ESK52218.1"/>
    </source>
</evidence>
<proteinExistence type="predicted"/>
<organism evidence="1 2">
    <name type="scientific">Acinetobacter brisouii CIP 110357</name>
    <dbReference type="NCBI Taxonomy" id="1341683"/>
    <lineage>
        <taxon>Bacteria</taxon>
        <taxon>Pseudomonadati</taxon>
        <taxon>Pseudomonadota</taxon>
        <taxon>Gammaproteobacteria</taxon>
        <taxon>Moraxellales</taxon>
        <taxon>Moraxellaceae</taxon>
        <taxon>Acinetobacter</taxon>
    </lineage>
</organism>
<keyword evidence="2" id="KW-1185">Reference proteome</keyword>
<dbReference type="EMBL" id="AYEU01000003">
    <property type="protein sequence ID" value="ESK52218.1"/>
    <property type="molecule type" value="Genomic_DNA"/>
</dbReference>
<dbReference type="Proteomes" id="UP000018418">
    <property type="component" value="Unassembled WGS sequence"/>
</dbReference>
<reference evidence="1 2" key="1">
    <citation type="submission" date="2013-10" db="EMBL/GenBank/DDBJ databases">
        <title>The Genome Sequence of Acinetobacter brisouii CIP 110357.</title>
        <authorList>
            <consortium name="The Broad Institute Genomics Platform"/>
            <consortium name="The Broad Institute Genome Sequencing Center for Infectious Disease"/>
            <person name="Cerqueira G."/>
            <person name="Feldgarden M."/>
            <person name="Courvalin P."/>
            <person name="Grillot-Courvalin C."/>
            <person name="Clermont D."/>
            <person name="Rocha E."/>
            <person name="Yoon E.-J."/>
            <person name="Nemec A."/>
            <person name="Young S.K."/>
            <person name="Zeng Q."/>
            <person name="Gargeya S."/>
            <person name="Fitzgerald M."/>
            <person name="Abouelleil A."/>
            <person name="Alvarado L."/>
            <person name="Berlin A.M."/>
            <person name="Chapman S.B."/>
            <person name="Gainer-Dewar J."/>
            <person name="Goldberg J."/>
            <person name="Gnerre S."/>
            <person name="Griggs A."/>
            <person name="Gujja S."/>
            <person name="Hansen M."/>
            <person name="Howarth C."/>
            <person name="Imamovic A."/>
            <person name="Ireland A."/>
            <person name="Larimer J."/>
            <person name="McCowan C."/>
            <person name="Murphy C."/>
            <person name="Pearson M."/>
            <person name="Poon T.W."/>
            <person name="Priest M."/>
            <person name="Roberts A."/>
            <person name="Saif S."/>
            <person name="Shea T."/>
            <person name="Sykes S."/>
            <person name="Wortman J."/>
            <person name="Nusbaum C."/>
            <person name="Birren B."/>
        </authorList>
    </citation>
    <scope>NUCLEOTIDE SEQUENCE [LARGE SCALE GENOMIC DNA]</scope>
    <source>
        <strain evidence="1 2">CIP 110357</strain>
    </source>
</reference>
<dbReference type="OrthoDB" id="6672593at2"/>
<protein>
    <submittedName>
        <fullName evidence="1">Uncharacterized protein</fullName>
    </submittedName>
</protein>
<gene>
    <name evidence="1" type="ORF">P255_00364</name>
</gene>
<dbReference type="RefSeq" id="WP_004899433.1">
    <property type="nucleotide sequence ID" value="NZ_KI530762.1"/>
</dbReference>
<comment type="caution">
    <text evidence="1">The sequence shown here is derived from an EMBL/GenBank/DDBJ whole genome shotgun (WGS) entry which is preliminary data.</text>
</comment>
<dbReference type="STRING" id="396323.VH98_00005"/>
<accession>V2UCP5</accession>